<dbReference type="Proteomes" id="UP000051036">
    <property type="component" value="Unassembled WGS sequence"/>
</dbReference>
<dbReference type="InterPro" id="IPR024923">
    <property type="entry name" value="PG_synth_SpoVB"/>
</dbReference>
<dbReference type="RefSeq" id="WP_083478044.1">
    <property type="nucleotide sequence ID" value="NZ_AZFM01000036.1"/>
</dbReference>
<feature type="transmembrane region" description="Helical" evidence="6">
    <location>
        <begin position="298"/>
        <end position="318"/>
    </location>
</feature>
<feature type="transmembrane region" description="Helical" evidence="6">
    <location>
        <begin position="52"/>
        <end position="70"/>
    </location>
</feature>
<evidence type="ECO:0000313" key="8">
    <source>
        <dbReference type="Proteomes" id="UP000051036"/>
    </source>
</evidence>
<keyword evidence="3 6" id="KW-0812">Transmembrane</keyword>
<evidence type="ECO:0000313" key="7">
    <source>
        <dbReference type="EMBL" id="KRL88869.1"/>
    </source>
</evidence>
<keyword evidence="4 6" id="KW-1133">Transmembrane helix</keyword>
<protein>
    <submittedName>
        <fullName evidence="7">Mop superfamily multidrug oligosaccharidyl-lipid polysaccharide flippase transporter</fullName>
    </submittedName>
</protein>
<dbReference type="AlphaFoldDB" id="A0A0R1UDX5"/>
<dbReference type="PANTHER" id="PTHR30250:SF21">
    <property type="entry name" value="LIPID II FLIPPASE MURJ"/>
    <property type="match status" value="1"/>
</dbReference>
<feature type="transmembrane region" description="Helical" evidence="6">
    <location>
        <begin position="167"/>
        <end position="185"/>
    </location>
</feature>
<evidence type="ECO:0000256" key="6">
    <source>
        <dbReference type="SAM" id="Phobius"/>
    </source>
</evidence>
<evidence type="ECO:0000256" key="3">
    <source>
        <dbReference type="ARBA" id="ARBA00022692"/>
    </source>
</evidence>
<feature type="transmembrane region" description="Helical" evidence="6">
    <location>
        <begin position="339"/>
        <end position="362"/>
    </location>
</feature>
<feature type="transmembrane region" description="Helical" evidence="6">
    <location>
        <begin position="460"/>
        <end position="479"/>
    </location>
</feature>
<feature type="transmembrane region" description="Helical" evidence="6">
    <location>
        <begin position="123"/>
        <end position="146"/>
    </location>
</feature>
<evidence type="ECO:0000256" key="5">
    <source>
        <dbReference type="ARBA" id="ARBA00023136"/>
    </source>
</evidence>
<keyword evidence="8" id="KW-1185">Reference proteome</keyword>
<dbReference type="PANTHER" id="PTHR30250">
    <property type="entry name" value="PST FAMILY PREDICTED COLANIC ACID TRANSPORTER"/>
    <property type="match status" value="1"/>
</dbReference>
<proteinExistence type="predicted"/>
<dbReference type="GO" id="GO:0005886">
    <property type="term" value="C:plasma membrane"/>
    <property type="evidence" value="ECO:0007669"/>
    <property type="project" value="UniProtKB-SubCell"/>
</dbReference>
<reference evidence="7 8" key="1">
    <citation type="journal article" date="2015" name="Genome Announc.">
        <title>Expanding the biotechnology potential of lactobacilli through comparative genomics of 213 strains and associated genera.</title>
        <authorList>
            <person name="Sun Z."/>
            <person name="Harris H.M."/>
            <person name="McCann A."/>
            <person name="Guo C."/>
            <person name="Argimon S."/>
            <person name="Zhang W."/>
            <person name="Yang X."/>
            <person name="Jeffery I.B."/>
            <person name="Cooney J.C."/>
            <person name="Kagawa T.F."/>
            <person name="Liu W."/>
            <person name="Song Y."/>
            <person name="Salvetti E."/>
            <person name="Wrobel A."/>
            <person name="Rasinkangas P."/>
            <person name="Parkhill J."/>
            <person name="Rea M.C."/>
            <person name="O'Sullivan O."/>
            <person name="Ritari J."/>
            <person name="Douillard F.P."/>
            <person name="Paul Ross R."/>
            <person name="Yang R."/>
            <person name="Briner A.E."/>
            <person name="Felis G.E."/>
            <person name="de Vos W.M."/>
            <person name="Barrangou R."/>
            <person name="Klaenhammer T.R."/>
            <person name="Caufield P.W."/>
            <person name="Cui Y."/>
            <person name="Zhang H."/>
            <person name="O'Toole P.W."/>
        </authorList>
    </citation>
    <scope>NUCLEOTIDE SEQUENCE [LARGE SCALE GENOMIC DNA]</scope>
    <source>
        <strain evidence="7 8">DSM 16043</strain>
    </source>
</reference>
<dbReference type="OrthoDB" id="9775950at2"/>
<dbReference type="InterPro" id="IPR050833">
    <property type="entry name" value="Poly_Biosynth_Transport"/>
</dbReference>
<sequence>MNKKILSGSFWLSFGSIFSRVLGVVYLIPWLIMLGSYHNQLNAQAIFNSSYTPYALFLSVGTAGLPSVIAREVAALNSKNRYKDSVYLTKLGLLIMLIMGVICGFALYISAPLIAKSSPVDSVAQATFSIRVLVPAVVILPSMSMVRGWFQGNNDMKPYGISQLWEQFSRVLFILAATFVVIEVLHQNYVYAVYLSVFGACVGALTSYICLFLYSKKQLPALREKLSASEARSLENVGQILWGLWVSSIPFVLLGAFITLTQFVDQVFFKQILLQTTNYTSRYVSYLYTIFSANPSKITTVIISLATAVSETSLPLLSGLRAQGETNKISDLLIENYRLLLFVLLPIVTLAAFASSSIYTVLFSHDNLGTFYLMQNILQSLFLALVMNSLTLLLALNMNRLAVIYMILGLILKLVLQFPCVQLMQTTGAIVSTDLAMIVVVILSYHALDKTYAVDLKRLMPLLTANFYFLIIVAAYYFAFGERFNDVTSRSFNFIYLVIYGLIGLAIYIWLTNKTQISKQVIGKKIGYKYFRYKHFK</sequence>
<keyword evidence="5 6" id="KW-0472">Membrane</keyword>
<feature type="transmembrane region" description="Helical" evidence="6">
    <location>
        <begin position="491"/>
        <end position="511"/>
    </location>
</feature>
<dbReference type="PATRIC" id="fig|1423763.3.peg.1245"/>
<evidence type="ECO:0000256" key="4">
    <source>
        <dbReference type="ARBA" id="ARBA00022989"/>
    </source>
</evidence>
<dbReference type="Pfam" id="PF01943">
    <property type="entry name" value="Polysacc_synt"/>
    <property type="match status" value="1"/>
</dbReference>
<feature type="transmembrane region" description="Helical" evidence="6">
    <location>
        <begin position="12"/>
        <end position="32"/>
    </location>
</feature>
<feature type="transmembrane region" description="Helical" evidence="6">
    <location>
        <begin position="240"/>
        <end position="264"/>
    </location>
</feature>
<dbReference type="CDD" id="cd13124">
    <property type="entry name" value="MATE_SpoVB_like"/>
    <property type="match status" value="1"/>
</dbReference>
<evidence type="ECO:0000256" key="1">
    <source>
        <dbReference type="ARBA" id="ARBA00004651"/>
    </source>
</evidence>
<feature type="transmembrane region" description="Helical" evidence="6">
    <location>
        <begin position="403"/>
        <end position="424"/>
    </location>
</feature>
<accession>A0A0R1UDX5</accession>
<feature type="transmembrane region" description="Helical" evidence="6">
    <location>
        <begin position="377"/>
        <end position="396"/>
    </location>
</feature>
<name>A0A0R1UDX5_9LACO</name>
<feature type="transmembrane region" description="Helical" evidence="6">
    <location>
        <begin position="91"/>
        <end position="111"/>
    </location>
</feature>
<feature type="transmembrane region" description="Helical" evidence="6">
    <location>
        <begin position="430"/>
        <end position="448"/>
    </location>
</feature>
<dbReference type="InterPro" id="IPR002797">
    <property type="entry name" value="Polysacc_synth"/>
</dbReference>
<comment type="caution">
    <text evidence="7">The sequence shown here is derived from an EMBL/GenBank/DDBJ whole genome shotgun (WGS) entry which is preliminary data.</text>
</comment>
<evidence type="ECO:0000256" key="2">
    <source>
        <dbReference type="ARBA" id="ARBA00022475"/>
    </source>
</evidence>
<dbReference type="STRING" id="1423763.FC46_GL001229"/>
<gene>
    <name evidence="7" type="ORF">FC46_GL001229</name>
</gene>
<feature type="transmembrane region" description="Helical" evidence="6">
    <location>
        <begin position="191"/>
        <end position="214"/>
    </location>
</feature>
<keyword evidence="2" id="KW-1003">Cell membrane</keyword>
<dbReference type="EMBL" id="AZFM01000036">
    <property type="protein sequence ID" value="KRL88869.1"/>
    <property type="molecule type" value="Genomic_DNA"/>
</dbReference>
<comment type="subcellular location">
    <subcellularLocation>
        <location evidence="1">Cell membrane</location>
        <topology evidence="1">Multi-pass membrane protein</topology>
    </subcellularLocation>
</comment>
<organism evidence="7 8">
    <name type="scientific">Lactobacillus kalixensis DSM 16043</name>
    <dbReference type="NCBI Taxonomy" id="1423763"/>
    <lineage>
        <taxon>Bacteria</taxon>
        <taxon>Bacillati</taxon>
        <taxon>Bacillota</taxon>
        <taxon>Bacilli</taxon>
        <taxon>Lactobacillales</taxon>
        <taxon>Lactobacillaceae</taxon>
        <taxon>Lactobacillus</taxon>
    </lineage>
</organism>